<dbReference type="SUPFAM" id="SSF56601">
    <property type="entry name" value="beta-lactamase/transpeptidase-like"/>
    <property type="match status" value="1"/>
</dbReference>
<reference evidence="8 9" key="1">
    <citation type="submission" date="2024-04" db="EMBL/GenBank/DDBJ databases">
        <authorList>
            <person name="Wu Y.S."/>
            <person name="Zhang L."/>
        </authorList>
    </citation>
    <scope>NUCLEOTIDE SEQUENCE [LARGE SCALE GENOMIC DNA]</scope>
    <source>
        <strain evidence="8 9">KG-01</strain>
    </source>
</reference>
<dbReference type="Gene3D" id="3.90.1310.10">
    <property type="entry name" value="Penicillin-binding protein 2a (Domain 2)"/>
    <property type="match status" value="1"/>
</dbReference>
<dbReference type="Pfam" id="PF00905">
    <property type="entry name" value="Transpeptidase"/>
    <property type="match status" value="1"/>
</dbReference>
<evidence type="ECO:0000313" key="9">
    <source>
        <dbReference type="Proteomes" id="UP001398420"/>
    </source>
</evidence>
<dbReference type="Gene3D" id="3.30.1390.30">
    <property type="entry name" value="Penicillin-binding protein 2a, domain 3"/>
    <property type="match status" value="1"/>
</dbReference>
<evidence type="ECO:0000256" key="2">
    <source>
        <dbReference type="ARBA" id="ARBA00007171"/>
    </source>
</evidence>
<dbReference type="InterPro" id="IPR007887">
    <property type="entry name" value="MecA_N"/>
</dbReference>
<dbReference type="Proteomes" id="UP001398420">
    <property type="component" value="Unassembled WGS sequence"/>
</dbReference>
<accession>A0ABU9LJ67</accession>
<proteinExistence type="inferred from homology"/>
<keyword evidence="4" id="KW-1133">Transmembrane helix</keyword>
<protein>
    <submittedName>
        <fullName evidence="8">Penicillin-binding transpeptidase domain-containing protein</fullName>
    </submittedName>
</protein>
<comment type="similarity">
    <text evidence="2">Belongs to the transpeptidase family.</text>
</comment>
<dbReference type="Pfam" id="PF05223">
    <property type="entry name" value="MecA_N"/>
    <property type="match status" value="1"/>
</dbReference>
<organism evidence="8 9">
    <name type="scientific">Kurthia gibsonii</name>
    <dbReference type="NCBI Taxonomy" id="33946"/>
    <lineage>
        <taxon>Bacteria</taxon>
        <taxon>Bacillati</taxon>
        <taxon>Bacillota</taxon>
        <taxon>Bacilli</taxon>
        <taxon>Bacillales</taxon>
        <taxon>Caryophanaceae</taxon>
        <taxon>Kurthia</taxon>
    </lineage>
</organism>
<dbReference type="InterPro" id="IPR032710">
    <property type="entry name" value="NTF2-like_dom_sf"/>
</dbReference>
<keyword evidence="9" id="KW-1185">Reference proteome</keyword>
<evidence type="ECO:0000259" key="5">
    <source>
        <dbReference type="Pfam" id="PF00905"/>
    </source>
</evidence>
<comment type="caution">
    <text evidence="8">The sequence shown here is derived from an EMBL/GenBank/DDBJ whole genome shotgun (WGS) entry which is preliminary data.</text>
</comment>
<dbReference type="InterPro" id="IPR050515">
    <property type="entry name" value="Beta-lactam/transpept"/>
</dbReference>
<dbReference type="InterPro" id="IPR001460">
    <property type="entry name" value="PCN-bd_Tpept"/>
</dbReference>
<feature type="transmembrane region" description="Helical" evidence="4">
    <location>
        <begin position="5"/>
        <end position="26"/>
    </location>
</feature>
<dbReference type="Gene3D" id="3.10.450.100">
    <property type="entry name" value="NTF2-like, domain 1"/>
    <property type="match status" value="1"/>
</dbReference>
<dbReference type="PANTHER" id="PTHR30627">
    <property type="entry name" value="PEPTIDOGLYCAN D,D-TRANSPEPTIDASE"/>
    <property type="match status" value="1"/>
</dbReference>
<feature type="domain" description="Penicillin-binding protein dimerisation" evidence="6">
    <location>
        <begin position="153"/>
        <end position="314"/>
    </location>
</feature>
<dbReference type="Gene3D" id="3.40.710.10">
    <property type="entry name" value="DD-peptidase/beta-lactamase superfamily"/>
    <property type="match status" value="1"/>
</dbReference>
<dbReference type="RefSeq" id="WP_342302754.1">
    <property type="nucleotide sequence ID" value="NZ_JBCEWA010000003.1"/>
</dbReference>
<sequence>MNKKIVMIISVLAVIILAIVGIYVFIQQKDQKAQEKAATQWTQNFEKKKYTELVKQVTTDSLKQQGYTKDDFVKKYTNVFGGIGVSKIQISNMKVSDQKLSYQAVFETAIGKTTSFSYSTKLIKQDGTYQIDWKTSLIFPNMKPTDRISFQTTTAIRGDLVDVNGFDLATNKKAFRAGIIPKELGNDSTRTKRIEKIAKFLDVSTESVEQKLAQGWVKDDLFVPIKIVADEDVQKMDGLQYAATTTRYYPLGAAAAHLIGYTGTVTAEDIKKNPALSSDAIIGKTGLERAYDKELRGTDGGSISLVNKDGKVKEVLLESKVKNGEKIRLTIDALMQKRAYEDLEKATGSTVIMEPQNGALMALVSKPSFDPNQMVRGLSQKTYDQYANDPERPFTNRFTQRYAPGSTMKAITAAIGFDAGTLKADRVRTIDGLQWQKDGSWGNYKITRVTENQKVDYKKALIYSDNIFFAQEGLELGEDRLRAGLKKFGFGQDFNLPFAMTPAQISTDKQFKSDILLADTAYGQGQLLMSPIQQAVAYSAFANDGKIVQPHIRVNEKSKTSEAVSKKAVDQVNAALLQVVKDPNGTAHNLASLKLPLAAKTGTAELKLEQGTEGIENSFVFAFNAEKKNYLIVSLVENHKKSGKTATQLIKDLVPEVEKSIETKK</sequence>
<dbReference type="Pfam" id="PF03717">
    <property type="entry name" value="PBP_dimer"/>
    <property type="match status" value="1"/>
</dbReference>
<keyword evidence="3 4" id="KW-0472">Membrane</keyword>
<evidence type="ECO:0000313" key="8">
    <source>
        <dbReference type="EMBL" id="MEL5987838.1"/>
    </source>
</evidence>
<name>A0ABU9LJ67_9BACL</name>
<evidence type="ECO:0000256" key="1">
    <source>
        <dbReference type="ARBA" id="ARBA00004370"/>
    </source>
</evidence>
<evidence type="ECO:0000256" key="3">
    <source>
        <dbReference type="ARBA" id="ARBA00023136"/>
    </source>
</evidence>
<evidence type="ECO:0000259" key="6">
    <source>
        <dbReference type="Pfam" id="PF03717"/>
    </source>
</evidence>
<dbReference type="EMBL" id="JBCEWA010000003">
    <property type="protein sequence ID" value="MEL5987838.1"/>
    <property type="molecule type" value="Genomic_DNA"/>
</dbReference>
<dbReference type="SUPFAM" id="SSF54427">
    <property type="entry name" value="NTF2-like"/>
    <property type="match status" value="1"/>
</dbReference>
<dbReference type="InterPro" id="IPR005311">
    <property type="entry name" value="PBP_dimer"/>
</dbReference>
<gene>
    <name evidence="8" type="ORF">AAF454_05355</name>
</gene>
<feature type="domain" description="NTF2-like N-terminal transpeptidase" evidence="7">
    <location>
        <begin position="35"/>
        <end position="146"/>
    </location>
</feature>
<feature type="domain" description="Penicillin-binding protein transpeptidase" evidence="5">
    <location>
        <begin position="348"/>
        <end position="653"/>
    </location>
</feature>
<dbReference type="InterPro" id="IPR012338">
    <property type="entry name" value="Beta-lactam/transpept-like"/>
</dbReference>
<evidence type="ECO:0000256" key="4">
    <source>
        <dbReference type="SAM" id="Phobius"/>
    </source>
</evidence>
<comment type="subcellular location">
    <subcellularLocation>
        <location evidence="1">Membrane</location>
    </subcellularLocation>
</comment>
<dbReference type="PANTHER" id="PTHR30627:SF25">
    <property type="entry name" value="PENICILLIN-BINDING PROTEIN 3"/>
    <property type="match status" value="1"/>
</dbReference>
<dbReference type="SUPFAM" id="SSF56519">
    <property type="entry name" value="Penicillin binding protein dimerisation domain"/>
    <property type="match status" value="1"/>
</dbReference>
<evidence type="ECO:0000259" key="7">
    <source>
        <dbReference type="Pfam" id="PF05223"/>
    </source>
</evidence>
<keyword evidence="4" id="KW-0812">Transmembrane</keyword>
<dbReference type="InterPro" id="IPR036138">
    <property type="entry name" value="PBP_dimer_sf"/>
</dbReference>